<keyword evidence="4" id="KW-1003">Cell membrane</keyword>
<dbReference type="GO" id="GO:0042910">
    <property type="term" value="F:xenobiotic transmembrane transporter activity"/>
    <property type="evidence" value="ECO:0007669"/>
    <property type="project" value="InterPro"/>
</dbReference>
<dbReference type="Pfam" id="PF01554">
    <property type="entry name" value="MatE"/>
    <property type="match status" value="2"/>
</dbReference>
<name>A0A9D7XHE0_9BACT</name>
<evidence type="ECO:0000256" key="9">
    <source>
        <dbReference type="ARBA" id="ARBA00031636"/>
    </source>
</evidence>
<dbReference type="EMBL" id="JADKFW010000005">
    <property type="protein sequence ID" value="MBK9717598.1"/>
    <property type="molecule type" value="Genomic_DNA"/>
</dbReference>
<feature type="transmembrane region" description="Helical" evidence="10">
    <location>
        <begin position="197"/>
        <end position="215"/>
    </location>
</feature>
<evidence type="ECO:0000256" key="1">
    <source>
        <dbReference type="ARBA" id="ARBA00004651"/>
    </source>
</evidence>
<organism evidence="11 12">
    <name type="scientific">Candidatus Defluviibacterium haderslevense</name>
    <dbReference type="NCBI Taxonomy" id="2981993"/>
    <lineage>
        <taxon>Bacteria</taxon>
        <taxon>Pseudomonadati</taxon>
        <taxon>Bacteroidota</taxon>
        <taxon>Saprospiria</taxon>
        <taxon>Saprospirales</taxon>
        <taxon>Saprospiraceae</taxon>
        <taxon>Candidatus Defluviibacterium</taxon>
    </lineage>
</organism>
<dbReference type="InterPro" id="IPR002528">
    <property type="entry name" value="MATE_fam"/>
</dbReference>
<feature type="transmembrane region" description="Helical" evidence="10">
    <location>
        <begin position="389"/>
        <end position="407"/>
    </location>
</feature>
<evidence type="ECO:0000313" key="12">
    <source>
        <dbReference type="Proteomes" id="UP000808349"/>
    </source>
</evidence>
<dbReference type="InterPro" id="IPR050222">
    <property type="entry name" value="MATE_MdtK"/>
</dbReference>
<dbReference type="PIRSF" id="PIRSF006603">
    <property type="entry name" value="DinF"/>
    <property type="match status" value="1"/>
</dbReference>
<dbReference type="PANTHER" id="PTHR43298">
    <property type="entry name" value="MULTIDRUG RESISTANCE PROTEIN NORM-RELATED"/>
    <property type="match status" value="1"/>
</dbReference>
<evidence type="ECO:0000256" key="3">
    <source>
        <dbReference type="ARBA" id="ARBA00022449"/>
    </source>
</evidence>
<feature type="transmembrane region" description="Helical" evidence="10">
    <location>
        <begin position="90"/>
        <end position="112"/>
    </location>
</feature>
<dbReference type="Proteomes" id="UP000808349">
    <property type="component" value="Unassembled WGS sequence"/>
</dbReference>
<reference evidence="11 12" key="1">
    <citation type="submission" date="2020-10" db="EMBL/GenBank/DDBJ databases">
        <title>Connecting structure to function with the recovery of over 1000 high-quality activated sludge metagenome-assembled genomes encoding full-length rRNA genes using long-read sequencing.</title>
        <authorList>
            <person name="Singleton C.M."/>
            <person name="Petriglieri F."/>
            <person name="Kristensen J.M."/>
            <person name="Kirkegaard R.H."/>
            <person name="Michaelsen T.Y."/>
            <person name="Andersen M.H."/>
            <person name="Karst S.M."/>
            <person name="Dueholm M.S."/>
            <person name="Nielsen P.H."/>
            <person name="Albertsen M."/>
        </authorList>
    </citation>
    <scope>NUCLEOTIDE SEQUENCE [LARGE SCALE GENOMIC DNA]</scope>
    <source>
        <strain evidence="11">Ribe_18-Q3-R11-54_BAT3C.373</strain>
    </source>
</reference>
<keyword evidence="2" id="KW-0813">Transport</keyword>
<feature type="transmembrane region" description="Helical" evidence="10">
    <location>
        <begin position="351"/>
        <end position="377"/>
    </location>
</feature>
<protein>
    <recommendedName>
        <fullName evidence="9">Multidrug-efflux transporter</fullName>
    </recommendedName>
</protein>
<comment type="caution">
    <text evidence="11">The sequence shown here is derived from an EMBL/GenBank/DDBJ whole genome shotgun (WGS) entry which is preliminary data.</text>
</comment>
<evidence type="ECO:0000256" key="4">
    <source>
        <dbReference type="ARBA" id="ARBA00022475"/>
    </source>
</evidence>
<dbReference type="CDD" id="cd13131">
    <property type="entry name" value="MATE_NorM_like"/>
    <property type="match status" value="1"/>
</dbReference>
<keyword evidence="5 10" id="KW-0812">Transmembrane</keyword>
<dbReference type="InterPro" id="IPR048279">
    <property type="entry name" value="MdtK-like"/>
</dbReference>
<keyword evidence="8 10" id="KW-0472">Membrane</keyword>
<evidence type="ECO:0000256" key="8">
    <source>
        <dbReference type="ARBA" id="ARBA00023136"/>
    </source>
</evidence>
<accession>A0A9D7XHE0</accession>
<dbReference type="GO" id="GO:0005886">
    <property type="term" value="C:plasma membrane"/>
    <property type="evidence" value="ECO:0007669"/>
    <property type="project" value="UniProtKB-SubCell"/>
</dbReference>
<sequence>MRYSYFLNKDQTQLLILALPIIFGNLSQMMLNIIDALMVGQLGYKELAASSLVNNILGIPFVACIGLTTAISPIIAEYRGNMNHSASGRFLNNAVFSVIVISVCIIFGILIFGNIIYGLRQDPEVASLGKPFLNWMTWSILPMIIYLSVKQFYDGLEQNRFPMIVSLGSIFLNTFLNYILVFGHWGFPAMGLEGSGIATFITRLIMVIVLLVHFYQFVPFKSYDIFNCKLSIMLIKKFLKISLPSSWQYTSEIGAFVILAIIVGWFGAIQQAAHHIAISIAAAAFMISMGLSTAGSIKVGQAMGSGDILSARKFGFNALLLAFYYAIFVGILFVLFRNVIPQAFTKEHEVIWIAGQLLLFAAAFQISDALQAVGIGILRGMQDVKLPTLYTTLAYWGIGIPLGYFLANTLKWEVYGVWTGFIVCLTVMAFLLIARFNKITQR</sequence>
<feature type="transmembrane region" description="Helical" evidence="10">
    <location>
        <begin position="246"/>
        <end position="266"/>
    </location>
</feature>
<feature type="transmembrane region" description="Helical" evidence="10">
    <location>
        <begin position="272"/>
        <end position="294"/>
    </location>
</feature>
<evidence type="ECO:0000256" key="7">
    <source>
        <dbReference type="ARBA" id="ARBA00023065"/>
    </source>
</evidence>
<dbReference type="GO" id="GO:0006811">
    <property type="term" value="P:monoatomic ion transport"/>
    <property type="evidence" value="ECO:0007669"/>
    <property type="project" value="UniProtKB-KW"/>
</dbReference>
<feature type="transmembrane region" description="Helical" evidence="10">
    <location>
        <begin position="132"/>
        <end position="149"/>
    </location>
</feature>
<feature type="transmembrane region" description="Helical" evidence="10">
    <location>
        <begin position="161"/>
        <end position="185"/>
    </location>
</feature>
<dbReference type="NCBIfam" id="TIGR00797">
    <property type="entry name" value="matE"/>
    <property type="match status" value="1"/>
</dbReference>
<feature type="transmembrane region" description="Helical" evidence="10">
    <location>
        <begin position="12"/>
        <end position="34"/>
    </location>
</feature>
<dbReference type="AlphaFoldDB" id="A0A9D7XHE0"/>
<evidence type="ECO:0000256" key="6">
    <source>
        <dbReference type="ARBA" id="ARBA00022989"/>
    </source>
</evidence>
<comment type="subcellular location">
    <subcellularLocation>
        <location evidence="1">Cell membrane</location>
        <topology evidence="1">Multi-pass membrane protein</topology>
    </subcellularLocation>
</comment>
<evidence type="ECO:0000313" key="11">
    <source>
        <dbReference type="EMBL" id="MBK9717598.1"/>
    </source>
</evidence>
<evidence type="ECO:0000256" key="10">
    <source>
        <dbReference type="SAM" id="Phobius"/>
    </source>
</evidence>
<keyword evidence="7" id="KW-0406">Ion transport</keyword>
<feature type="transmembrane region" description="Helical" evidence="10">
    <location>
        <begin position="54"/>
        <end position="78"/>
    </location>
</feature>
<feature type="transmembrane region" description="Helical" evidence="10">
    <location>
        <begin position="314"/>
        <end position="336"/>
    </location>
</feature>
<evidence type="ECO:0000256" key="2">
    <source>
        <dbReference type="ARBA" id="ARBA00022448"/>
    </source>
</evidence>
<feature type="transmembrane region" description="Helical" evidence="10">
    <location>
        <begin position="413"/>
        <end position="434"/>
    </location>
</feature>
<dbReference type="PANTHER" id="PTHR43298:SF2">
    <property type="entry name" value="FMN_FAD EXPORTER YEEO-RELATED"/>
    <property type="match status" value="1"/>
</dbReference>
<keyword evidence="6 10" id="KW-1133">Transmembrane helix</keyword>
<evidence type="ECO:0000256" key="5">
    <source>
        <dbReference type="ARBA" id="ARBA00022692"/>
    </source>
</evidence>
<dbReference type="GO" id="GO:0015297">
    <property type="term" value="F:antiporter activity"/>
    <property type="evidence" value="ECO:0007669"/>
    <property type="project" value="UniProtKB-KW"/>
</dbReference>
<keyword evidence="3" id="KW-0050">Antiport</keyword>
<gene>
    <name evidence="11" type="ORF">IPO85_08815</name>
</gene>
<proteinExistence type="predicted"/>